<dbReference type="EMBL" id="LSDC01000087">
    <property type="protein sequence ID" value="KXB58834.1"/>
    <property type="molecule type" value="Genomic_DNA"/>
</dbReference>
<dbReference type="GO" id="GO:0140359">
    <property type="term" value="F:ABC-type transporter activity"/>
    <property type="evidence" value="ECO:0007669"/>
    <property type="project" value="InterPro"/>
</dbReference>
<evidence type="ECO:0000256" key="5">
    <source>
        <dbReference type="RuleBase" id="RU361157"/>
    </source>
</evidence>
<sequence length="270" mass="30312">MGLWRCFNMENVYRFFRRVSFSYKMSSVLNDWRAFFTIDLLIPLMQMMCYSLVGYYVYGAENIEKWVISNAIVTSAFTAIYRVGLQLARERASGTLSLMLATKTSISEILISSAISTMLLSFVSVVFGVSVLSLLLGLAWNGQKILEFVFILILAIFVATCFGFFISCLILLTTEIHLVTNTIDKVLLIFTGANFPVSNFPYLVEQFCYTLPLTRSILLAQKLIGGESVISNIYLIRGELVLAFVFLILGIVLLKNMEKAAIKGSKLDLL</sequence>
<dbReference type="PROSITE" id="PS51012">
    <property type="entry name" value="ABC_TM2"/>
    <property type="match status" value="1"/>
</dbReference>
<feature type="transmembrane region" description="Helical" evidence="5">
    <location>
        <begin position="148"/>
        <end position="174"/>
    </location>
</feature>
<dbReference type="PATRIC" id="fig|1379.3.peg.1311"/>
<evidence type="ECO:0000313" key="8">
    <source>
        <dbReference type="Proteomes" id="UP000070355"/>
    </source>
</evidence>
<evidence type="ECO:0000256" key="4">
    <source>
        <dbReference type="ARBA" id="ARBA00023136"/>
    </source>
</evidence>
<comment type="caution">
    <text evidence="7">The sequence shown here is derived from an EMBL/GenBank/DDBJ whole genome shotgun (WGS) entry which is preliminary data.</text>
</comment>
<evidence type="ECO:0000256" key="2">
    <source>
        <dbReference type="ARBA" id="ARBA00022692"/>
    </source>
</evidence>
<feature type="domain" description="ABC transmembrane type-2" evidence="6">
    <location>
        <begin position="34"/>
        <end position="257"/>
    </location>
</feature>
<feature type="transmembrane region" description="Helical" evidence="5">
    <location>
        <begin position="34"/>
        <end position="56"/>
    </location>
</feature>
<organism evidence="7 8">
    <name type="scientific">Gemella haemolysans</name>
    <dbReference type="NCBI Taxonomy" id="1379"/>
    <lineage>
        <taxon>Bacteria</taxon>
        <taxon>Bacillati</taxon>
        <taxon>Bacillota</taxon>
        <taxon>Bacilli</taxon>
        <taxon>Bacillales</taxon>
        <taxon>Gemellaceae</taxon>
        <taxon>Gemella</taxon>
    </lineage>
</organism>
<dbReference type="PANTHER" id="PTHR43229">
    <property type="entry name" value="NODULATION PROTEIN J"/>
    <property type="match status" value="1"/>
</dbReference>
<keyword evidence="3 5" id="KW-1133">Transmembrane helix</keyword>
<dbReference type="GO" id="GO:0005886">
    <property type="term" value="C:plasma membrane"/>
    <property type="evidence" value="ECO:0007669"/>
    <property type="project" value="UniProtKB-SubCell"/>
</dbReference>
<protein>
    <recommendedName>
        <fullName evidence="5">Transport permease protein</fullName>
    </recommendedName>
</protein>
<dbReference type="PANTHER" id="PTHR43229:SF2">
    <property type="entry name" value="NODULATION PROTEIN J"/>
    <property type="match status" value="1"/>
</dbReference>
<feature type="transmembrane region" description="Helical" evidence="5">
    <location>
        <begin position="186"/>
        <end position="204"/>
    </location>
</feature>
<evidence type="ECO:0000259" key="6">
    <source>
        <dbReference type="PROSITE" id="PS51012"/>
    </source>
</evidence>
<dbReference type="InterPro" id="IPR047817">
    <property type="entry name" value="ABC2_TM_bact-type"/>
</dbReference>
<keyword evidence="5" id="KW-1003">Cell membrane</keyword>
<dbReference type="AlphaFoldDB" id="A0A133ZTR5"/>
<accession>A0A133ZTR5</accession>
<evidence type="ECO:0000313" key="7">
    <source>
        <dbReference type="EMBL" id="KXB58834.1"/>
    </source>
</evidence>
<keyword evidence="5" id="KW-0813">Transport</keyword>
<proteinExistence type="inferred from homology"/>
<dbReference type="Pfam" id="PF01061">
    <property type="entry name" value="ABC2_membrane"/>
    <property type="match status" value="1"/>
</dbReference>
<feature type="transmembrane region" description="Helical" evidence="5">
    <location>
        <begin position="109"/>
        <end position="136"/>
    </location>
</feature>
<comment type="similarity">
    <text evidence="5">Belongs to the ABC-2 integral membrane protein family.</text>
</comment>
<reference evidence="8" key="1">
    <citation type="submission" date="2016-01" db="EMBL/GenBank/DDBJ databases">
        <authorList>
            <person name="Mitreva M."/>
            <person name="Pepin K.H."/>
            <person name="Mihindukulasuriya K.A."/>
            <person name="Fulton R."/>
            <person name="Fronick C."/>
            <person name="O'Laughlin M."/>
            <person name="Miner T."/>
            <person name="Herter B."/>
            <person name="Rosa B.A."/>
            <person name="Cordes M."/>
            <person name="Tomlinson C."/>
            <person name="Wollam A."/>
            <person name="Palsikar V.B."/>
            <person name="Mardis E.R."/>
            <person name="Wilson R.K."/>
        </authorList>
    </citation>
    <scope>NUCLEOTIDE SEQUENCE [LARGE SCALE GENOMIC DNA]</scope>
    <source>
        <strain evidence="8">DNF01167</strain>
    </source>
</reference>
<dbReference type="Proteomes" id="UP000070355">
    <property type="component" value="Unassembled WGS sequence"/>
</dbReference>
<keyword evidence="2 5" id="KW-0812">Transmembrane</keyword>
<evidence type="ECO:0000256" key="3">
    <source>
        <dbReference type="ARBA" id="ARBA00022989"/>
    </source>
</evidence>
<dbReference type="InterPro" id="IPR051784">
    <property type="entry name" value="Nod_factor_ABC_transporter"/>
</dbReference>
<feature type="transmembrane region" description="Helical" evidence="5">
    <location>
        <begin position="68"/>
        <end position="88"/>
    </location>
</feature>
<keyword evidence="4 5" id="KW-0472">Membrane</keyword>
<dbReference type="InterPro" id="IPR013525">
    <property type="entry name" value="ABC2_TM"/>
</dbReference>
<gene>
    <name evidence="7" type="ORF">HMPREF3186_01330</name>
</gene>
<dbReference type="STRING" id="1379.HMPREF3186_01330"/>
<name>A0A133ZTR5_9BACL</name>
<evidence type="ECO:0000256" key="1">
    <source>
        <dbReference type="ARBA" id="ARBA00004141"/>
    </source>
</evidence>
<comment type="subcellular location">
    <subcellularLocation>
        <location evidence="5">Cell membrane</location>
        <topology evidence="5">Multi-pass membrane protein</topology>
    </subcellularLocation>
    <subcellularLocation>
        <location evidence="1">Membrane</location>
        <topology evidence="1">Multi-pass membrane protein</topology>
    </subcellularLocation>
</comment>
<feature type="transmembrane region" description="Helical" evidence="5">
    <location>
        <begin position="233"/>
        <end position="254"/>
    </location>
</feature>